<protein>
    <submittedName>
        <fullName evidence="2">Uncharacterized protein</fullName>
    </submittedName>
</protein>
<sequence>MTFLRHFGAVCGALSGLLIAVPGAVEAFTSETAPTSLLLGHSAAFAAPLITALYLTQPRTTFTRVAYAVNVIGLALFGAAAYTLNVVIFFLPPDVVAGTTRIALSTAAFTFIAGTILFGVAMLRARTHPRPAVWLYLTALPVFTLAARLPDTVWTSGLHVVVGASLVWLAFSAYRTPTVA</sequence>
<dbReference type="AlphaFoldDB" id="A0A7W7WX52"/>
<feature type="transmembrane region" description="Helical" evidence="1">
    <location>
        <begin position="102"/>
        <end position="121"/>
    </location>
</feature>
<proteinExistence type="predicted"/>
<keyword evidence="1" id="KW-0472">Membrane</keyword>
<dbReference type="EMBL" id="JACHJS010000001">
    <property type="protein sequence ID" value="MBB4967040.1"/>
    <property type="molecule type" value="Genomic_DNA"/>
</dbReference>
<accession>A0A7W7WX52</accession>
<feature type="transmembrane region" description="Helical" evidence="1">
    <location>
        <begin position="156"/>
        <end position="174"/>
    </location>
</feature>
<gene>
    <name evidence="2" type="ORF">F4559_004399</name>
</gene>
<organism evidence="2 3">
    <name type="scientific">Saccharothrix violaceirubra</name>
    <dbReference type="NCBI Taxonomy" id="413306"/>
    <lineage>
        <taxon>Bacteria</taxon>
        <taxon>Bacillati</taxon>
        <taxon>Actinomycetota</taxon>
        <taxon>Actinomycetes</taxon>
        <taxon>Pseudonocardiales</taxon>
        <taxon>Pseudonocardiaceae</taxon>
        <taxon>Saccharothrix</taxon>
    </lineage>
</organism>
<comment type="caution">
    <text evidence="2">The sequence shown here is derived from an EMBL/GenBank/DDBJ whole genome shotgun (WGS) entry which is preliminary data.</text>
</comment>
<name>A0A7W7WX52_9PSEU</name>
<keyword evidence="1" id="KW-0812">Transmembrane</keyword>
<feature type="transmembrane region" description="Helical" evidence="1">
    <location>
        <begin position="37"/>
        <end position="55"/>
    </location>
</feature>
<feature type="transmembrane region" description="Helical" evidence="1">
    <location>
        <begin position="67"/>
        <end position="90"/>
    </location>
</feature>
<dbReference type="Proteomes" id="UP000542674">
    <property type="component" value="Unassembled WGS sequence"/>
</dbReference>
<keyword evidence="3" id="KW-1185">Reference proteome</keyword>
<reference evidence="2 3" key="1">
    <citation type="submission" date="2020-08" db="EMBL/GenBank/DDBJ databases">
        <title>Sequencing the genomes of 1000 actinobacteria strains.</title>
        <authorList>
            <person name="Klenk H.-P."/>
        </authorList>
    </citation>
    <scope>NUCLEOTIDE SEQUENCE [LARGE SCALE GENOMIC DNA]</scope>
    <source>
        <strain evidence="2 3">DSM 45084</strain>
    </source>
</reference>
<dbReference type="RefSeq" id="WP_184671415.1">
    <property type="nucleotide sequence ID" value="NZ_BAABAI010000037.1"/>
</dbReference>
<evidence type="ECO:0000313" key="2">
    <source>
        <dbReference type="EMBL" id="MBB4967040.1"/>
    </source>
</evidence>
<evidence type="ECO:0000256" key="1">
    <source>
        <dbReference type="SAM" id="Phobius"/>
    </source>
</evidence>
<evidence type="ECO:0000313" key="3">
    <source>
        <dbReference type="Proteomes" id="UP000542674"/>
    </source>
</evidence>
<keyword evidence="1" id="KW-1133">Transmembrane helix</keyword>
<feature type="transmembrane region" description="Helical" evidence="1">
    <location>
        <begin position="133"/>
        <end position="150"/>
    </location>
</feature>